<evidence type="ECO:0000313" key="3">
    <source>
        <dbReference type="Proteomes" id="UP000054845"/>
    </source>
</evidence>
<name>A0A0N7LA96_9BASI</name>
<feature type="compositionally biased region" description="Basic and acidic residues" evidence="1">
    <location>
        <begin position="1"/>
        <end position="11"/>
    </location>
</feature>
<feature type="region of interest" description="Disordered" evidence="1">
    <location>
        <begin position="1"/>
        <end position="22"/>
    </location>
</feature>
<evidence type="ECO:0000256" key="1">
    <source>
        <dbReference type="SAM" id="MobiDB-lite"/>
    </source>
</evidence>
<accession>A0A0N7LA96</accession>
<protein>
    <submittedName>
        <fullName evidence="2">Uncharacterized protein</fullName>
    </submittedName>
</protein>
<dbReference type="AlphaFoldDB" id="A0A0N7LA96"/>
<evidence type="ECO:0000313" key="2">
    <source>
        <dbReference type="EMBL" id="CEH15970.1"/>
    </source>
</evidence>
<feature type="region of interest" description="Disordered" evidence="1">
    <location>
        <begin position="35"/>
        <end position="72"/>
    </location>
</feature>
<reference evidence="2 3" key="1">
    <citation type="submission" date="2014-09" db="EMBL/GenBank/DDBJ databases">
        <authorList>
            <person name="Magalhaes I.L.F."/>
            <person name="Oliveira U."/>
            <person name="Santos F.R."/>
            <person name="Vidigal T.H.D.A."/>
            <person name="Brescovit A.D."/>
            <person name="Santos A.J."/>
        </authorList>
    </citation>
    <scope>NUCLEOTIDE SEQUENCE [LARGE SCALE GENOMIC DNA]</scope>
</reference>
<sequence>MSRNAKLEDSSNTRGKGVTIWQFSRKKQGPALELKYGRNAQDAQETSKQVHHSQKAQSTTKDAFCRHEKGAL</sequence>
<dbReference type="Proteomes" id="UP000054845">
    <property type="component" value="Unassembled WGS sequence"/>
</dbReference>
<keyword evidence="3" id="KW-1185">Reference proteome</keyword>
<feature type="compositionally biased region" description="Basic and acidic residues" evidence="1">
    <location>
        <begin position="63"/>
        <end position="72"/>
    </location>
</feature>
<proteinExistence type="predicted"/>
<dbReference type="EMBL" id="CCYA01000273">
    <property type="protein sequence ID" value="CEH15970.1"/>
    <property type="molecule type" value="Genomic_DNA"/>
</dbReference>
<organism evidence="2 3">
    <name type="scientific">Ceraceosorus bombacis</name>
    <dbReference type="NCBI Taxonomy" id="401625"/>
    <lineage>
        <taxon>Eukaryota</taxon>
        <taxon>Fungi</taxon>
        <taxon>Dikarya</taxon>
        <taxon>Basidiomycota</taxon>
        <taxon>Ustilaginomycotina</taxon>
        <taxon>Exobasidiomycetes</taxon>
        <taxon>Ceraceosorales</taxon>
        <taxon>Ceraceosoraceae</taxon>
        <taxon>Ceraceosorus</taxon>
    </lineage>
</organism>